<dbReference type="SUPFAM" id="SSF69336">
    <property type="entry name" value="Alpha subunit of glutamate synthase, C-terminal domain"/>
    <property type="match status" value="1"/>
</dbReference>
<accession>A0A2N5D674</accession>
<dbReference type="InterPro" id="IPR036485">
    <property type="entry name" value="Glu_synth_asu_C_sf"/>
</dbReference>
<gene>
    <name evidence="2" type="ORF">C1707_06275</name>
    <name evidence="3" type="ORF">CFHF_01070</name>
</gene>
<dbReference type="KEGG" id="cfh:C1707_06275"/>
<evidence type="ECO:0000313" key="5">
    <source>
        <dbReference type="Proteomes" id="UP000281192"/>
    </source>
</evidence>
<sequence>MTARPFTAWRQVGWALLGALLVGGGFASCLPYIRSEAPGVLWPTAVQAVMSGLMVVAGLAASRRAGRWQYLVLAATGLGLLTFTRMTGEILLVSGVRDVVLR</sequence>
<name>A0A2N5D674_9CAUL</name>
<dbReference type="AlphaFoldDB" id="A0A2N5D674"/>
<keyword evidence="1" id="KW-0472">Membrane</keyword>
<evidence type="ECO:0000313" key="2">
    <source>
        <dbReference type="EMBL" id="AYV45888.1"/>
    </source>
</evidence>
<feature type="transmembrane region" description="Helical" evidence="1">
    <location>
        <begin position="68"/>
        <end position="86"/>
    </location>
</feature>
<proteinExistence type="predicted"/>
<reference evidence="2 5" key="2">
    <citation type="submission" date="2018-01" db="EMBL/GenBank/DDBJ databases">
        <title>Complete genome sequence of Caulobacter flavus RHGG3.</title>
        <authorList>
            <person name="Yang E."/>
        </authorList>
    </citation>
    <scope>NUCLEOTIDE SEQUENCE [LARGE SCALE GENOMIC DNA]</scope>
    <source>
        <strain evidence="2 5">RHGG3</strain>
    </source>
</reference>
<feature type="transmembrane region" description="Helical" evidence="1">
    <location>
        <begin position="12"/>
        <end position="33"/>
    </location>
</feature>
<keyword evidence="1" id="KW-1133">Transmembrane helix</keyword>
<dbReference type="GO" id="GO:0016491">
    <property type="term" value="F:oxidoreductase activity"/>
    <property type="evidence" value="ECO:0007669"/>
    <property type="project" value="InterPro"/>
</dbReference>
<reference evidence="3 4" key="1">
    <citation type="submission" date="2017-12" db="EMBL/GenBank/DDBJ databases">
        <title>The genome sequence of Caulobacter flavus CGMCC1 15093.</title>
        <authorList>
            <person name="Gao J."/>
            <person name="Mao X."/>
            <person name="Sun J."/>
        </authorList>
    </citation>
    <scope>NUCLEOTIDE SEQUENCE [LARGE SCALE GENOMIC DNA]</scope>
    <source>
        <strain evidence="3 4">CGMCC1 15093</strain>
    </source>
</reference>
<keyword evidence="5" id="KW-1185">Reference proteome</keyword>
<evidence type="ECO:0000313" key="4">
    <source>
        <dbReference type="Proteomes" id="UP000234483"/>
    </source>
</evidence>
<organism evidence="3 4">
    <name type="scientific">Caulobacter flavus</name>
    <dbReference type="NCBI Taxonomy" id="1679497"/>
    <lineage>
        <taxon>Bacteria</taxon>
        <taxon>Pseudomonadati</taxon>
        <taxon>Pseudomonadota</taxon>
        <taxon>Alphaproteobacteria</taxon>
        <taxon>Caulobacterales</taxon>
        <taxon>Caulobacteraceae</taxon>
        <taxon>Caulobacter</taxon>
    </lineage>
</organism>
<dbReference type="EMBL" id="CP026100">
    <property type="protein sequence ID" value="AYV45888.1"/>
    <property type="molecule type" value="Genomic_DNA"/>
</dbReference>
<keyword evidence="1" id="KW-0812">Transmembrane</keyword>
<feature type="transmembrane region" description="Helical" evidence="1">
    <location>
        <begin position="39"/>
        <end position="61"/>
    </location>
</feature>
<dbReference type="Proteomes" id="UP000281192">
    <property type="component" value="Chromosome"/>
</dbReference>
<dbReference type="Proteomes" id="UP000234483">
    <property type="component" value="Unassembled WGS sequence"/>
</dbReference>
<dbReference type="PROSITE" id="PS51257">
    <property type="entry name" value="PROKAR_LIPOPROTEIN"/>
    <property type="match status" value="1"/>
</dbReference>
<evidence type="ECO:0000256" key="1">
    <source>
        <dbReference type="SAM" id="Phobius"/>
    </source>
</evidence>
<evidence type="ECO:0000313" key="3">
    <source>
        <dbReference type="EMBL" id="PLR21570.1"/>
    </source>
</evidence>
<dbReference type="RefSeq" id="WP_101711176.1">
    <property type="nucleotide sequence ID" value="NZ_CP026100.1"/>
</dbReference>
<dbReference type="EMBL" id="PJRQ01000002">
    <property type="protein sequence ID" value="PLR21570.1"/>
    <property type="molecule type" value="Genomic_DNA"/>
</dbReference>
<protein>
    <submittedName>
        <fullName evidence="3">Uncharacterized protein</fullName>
    </submittedName>
</protein>